<dbReference type="InterPro" id="IPR050312">
    <property type="entry name" value="IolE/XylAMocC-like"/>
</dbReference>
<protein>
    <submittedName>
        <fullName evidence="3">Xylose isomerase</fullName>
    </submittedName>
</protein>
<evidence type="ECO:0000259" key="2">
    <source>
        <dbReference type="Pfam" id="PF01261"/>
    </source>
</evidence>
<feature type="signal peptide" evidence="1">
    <location>
        <begin position="1"/>
        <end position="28"/>
    </location>
</feature>
<dbReference type="GO" id="GO:0016853">
    <property type="term" value="F:isomerase activity"/>
    <property type="evidence" value="ECO:0007669"/>
    <property type="project" value="UniProtKB-KW"/>
</dbReference>
<feature type="domain" description="Xylose isomerase-like TIM barrel" evidence="2">
    <location>
        <begin position="62"/>
        <end position="298"/>
    </location>
</feature>
<accession>A0A081PD53</accession>
<feature type="chain" id="PRO_5001761633" evidence="1">
    <location>
        <begin position="29"/>
        <end position="325"/>
    </location>
</feature>
<name>A0A081PD53_9SPHI</name>
<evidence type="ECO:0000313" key="3">
    <source>
        <dbReference type="EMBL" id="KEQ28626.1"/>
    </source>
</evidence>
<dbReference type="EMBL" id="JNFF01000110">
    <property type="protein sequence ID" value="KEQ28626.1"/>
    <property type="molecule type" value="Genomic_DNA"/>
</dbReference>
<reference evidence="3 4" key="1">
    <citation type="journal article" date="1992" name="Int. J. Syst. Bacteriol.">
        <title>Sphingobacterium antarcticus sp. nov. a Psychrotrophic Bacterium from the Soils of Schirmacher Oasis, Antarctica.</title>
        <authorList>
            <person name="Shivaji S."/>
            <person name="Ray M.K."/>
            <person name="Rao N.S."/>
            <person name="Saiserr L."/>
            <person name="Jagannadham M.V."/>
            <person name="Kumar G.S."/>
            <person name="Reddy G."/>
            <person name="Bhargava P.M."/>
        </authorList>
    </citation>
    <scope>NUCLEOTIDE SEQUENCE [LARGE SCALE GENOMIC DNA]</scope>
    <source>
        <strain evidence="3 4">4BY</strain>
    </source>
</reference>
<gene>
    <name evidence="3" type="ORF">N180_04310</name>
</gene>
<keyword evidence="3" id="KW-0413">Isomerase</keyword>
<dbReference type="InterPro" id="IPR013022">
    <property type="entry name" value="Xyl_isomerase-like_TIM-brl"/>
</dbReference>
<dbReference type="SUPFAM" id="SSF51658">
    <property type="entry name" value="Xylose isomerase-like"/>
    <property type="match status" value="1"/>
</dbReference>
<dbReference type="PANTHER" id="PTHR12110">
    <property type="entry name" value="HYDROXYPYRUVATE ISOMERASE"/>
    <property type="match status" value="1"/>
</dbReference>
<dbReference type="InterPro" id="IPR036237">
    <property type="entry name" value="Xyl_isomerase-like_sf"/>
</dbReference>
<dbReference type="RefSeq" id="WP_037443596.1">
    <property type="nucleotide sequence ID" value="NZ_JNFF01000110.1"/>
</dbReference>
<dbReference type="Pfam" id="PF01261">
    <property type="entry name" value="AP_endonuc_2"/>
    <property type="match status" value="1"/>
</dbReference>
<proteinExistence type="predicted"/>
<keyword evidence="1" id="KW-0732">Signal</keyword>
<evidence type="ECO:0000256" key="1">
    <source>
        <dbReference type="SAM" id="SignalP"/>
    </source>
</evidence>
<dbReference type="PANTHER" id="PTHR12110:SF41">
    <property type="entry name" value="INOSOSE DEHYDRATASE"/>
    <property type="match status" value="1"/>
</dbReference>
<dbReference type="InterPro" id="IPR006311">
    <property type="entry name" value="TAT_signal"/>
</dbReference>
<dbReference type="Gene3D" id="3.20.20.150">
    <property type="entry name" value="Divalent-metal-dependent TIM barrel enzymes"/>
    <property type="match status" value="1"/>
</dbReference>
<dbReference type="Proteomes" id="UP000028007">
    <property type="component" value="Unassembled WGS sequence"/>
</dbReference>
<dbReference type="PROSITE" id="PS51318">
    <property type="entry name" value="TAT"/>
    <property type="match status" value="1"/>
</dbReference>
<comment type="caution">
    <text evidence="3">The sequence shown here is derived from an EMBL/GenBank/DDBJ whole genome shotgun (WGS) entry which is preliminary data.</text>
</comment>
<dbReference type="AlphaFoldDB" id="A0A081PD53"/>
<dbReference type="eggNOG" id="COG1082">
    <property type="taxonomic scope" value="Bacteria"/>
</dbReference>
<keyword evidence="4" id="KW-1185">Reference proteome</keyword>
<evidence type="ECO:0000313" key="4">
    <source>
        <dbReference type="Proteomes" id="UP000028007"/>
    </source>
</evidence>
<sequence length="325" mass="36310">MDNRRSFLKKAGLLGTATVLATPLFSEAMELFNPARKVQEIGLQLYTLREQLGKDLKGTIGKVAEIGYNHVETFYNYRAGAPVDLWGQSAAEFSALLKSSGLKTYSGHYQLNDFLSPGKGDDTALKAQLEIASALGQQYFVVPVPPMGASLDKMTSTDFKFMAAQLNKAGELSAKSKIKMGYHNHFWEFRTLENGEKGYDILLKETDPALVTFEMDLFWIEKSGVSPDAYFKKYPERFAMWHVKDVDKANTAKITGGKLDTTSSMEVLKGISYTEVGTGSINFKEIFTHQQQAGLKHIFVEQDMIKIDPFVSITDSYNFVKKNLV</sequence>
<organism evidence="3 4">
    <name type="scientific">Pedobacter antarcticus 4BY</name>
    <dbReference type="NCBI Taxonomy" id="1358423"/>
    <lineage>
        <taxon>Bacteria</taxon>
        <taxon>Pseudomonadati</taxon>
        <taxon>Bacteroidota</taxon>
        <taxon>Sphingobacteriia</taxon>
        <taxon>Sphingobacteriales</taxon>
        <taxon>Sphingobacteriaceae</taxon>
        <taxon>Pedobacter</taxon>
    </lineage>
</organism>